<dbReference type="GO" id="GO:0098839">
    <property type="term" value="C:postsynaptic density membrane"/>
    <property type="evidence" value="ECO:0007669"/>
    <property type="project" value="TreeGrafter"/>
</dbReference>
<dbReference type="PANTHER" id="PTHR12107">
    <property type="entry name" value="VOLTAGE-DEPENDENT CALCIUM CHANNEL GAMMA SUBUNIT"/>
    <property type="match status" value="1"/>
</dbReference>
<evidence type="ECO:0000313" key="4">
    <source>
        <dbReference type="WBParaSite" id="HCON_00171320-00001"/>
    </source>
</evidence>
<keyword evidence="3" id="KW-1185">Reference proteome</keyword>
<evidence type="ECO:0000256" key="2">
    <source>
        <dbReference type="SAM" id="Phobius"/>
    </source>
</evidence>
<dbReference type="OMA" id="YKCYLNP"/>
<dbReference type="GO" id="GO:0098970">
    <property type="term" value="P:postsynaptic neurotransmitter receptor diffusion trapping"/>
    <property type="evidence" value="ECO:0007669"/>
    <property type="project" value="TreeGrafter"/>
</dbReference>
<dbReference type="GO" id="GO:0032281">
    <property type="term" value="C:AMPA glutamate receptor complex"/>
    <property type="evidence" value="ECO:0007669"/>
    <property type="project" value="TreeGrafter"/>
</dbReference>
<dbReference type="OrthoDB" id="5917530at2759"/>
<keyword evidence="2" id="KW-1133">Transmembrane helix</keyword>
<dbReference type="GO" id="GO:0099590">
    <property type="term" value="P:neurotransmitter receptor internalization"/>
    <property type="evidence" value="ECO:0007669"/>
    <property type="project" value="TreeGrafter"/>
</dbReference>
<keyword evidence="2" id="KW-0812">Transmembrane</keyword>
<dbReference type="Proteomes" id="UP000025227">
    <property type="component" value="Unplaced"/>
</dbReference>
<dbReference type="GO" id="GO:0019226">
    <property type="term" value="P:transmission of nerve impulse"/>
    <property type="evidence" value="ECO:0007669"/>
    <property type="project" value="TreeGrafter"/>
</dbReference>
<keyword evidence="2" id="KW-0472">Membrane</keyword>
<dbReference type="WBParaSite" id="HCON_00171320-00001">
    <property type="protein sequence ID" value="HCON_00171320-00001"/>
    <property type="gene ID" value="HCON_00171320"/>
</dbReference>
<dbReference type="Gene3D" id="1.20.140.150">
    <property type="match status" value="1"/>
</dbReference>
<proteinExistence type="predicted"/>
<feature type="transmembrane region" description="Helical" evidence="2">
    <location>
        <begin position="280"/>
        <end position="309"/>
    </location>
</feature>
<evidence type="ECO:0000256" key="1">
    <source>
        <dbReference type="SAM" id="MobiDB-lite"/>
    </source>
</evidence>
<dbReference type="GO" id="GO:0016247">
    <property type="term" value="F:channel regulator activity"/>
    <property type="evidence" value="ECO:0007669"/>
    <property type="project" value="TreeGrafter"/>
</dbReference>
<dbReference type="InterPro" id="IPR051072">
    <property type="entry name" value="CACNG_subunit"/>
</dbReference>
<feature type="compositionally biased region" description="Polar residues" evidence="1">
    <location>
        <begin position="376"/>
        <end position="386"/>
    </location>
</feature>
<accession>A0A7I4Z236</accession>
<dbReference type="GO" id="GO:0051968">
    <property type="term" value="P:positive regulation of synaptic transmission, glutamatergic"/>
    <property type="evidence" value="ECO:0007669"/>
    <property type="project" value="TreeGrafter"/>
</dbReference>
<feature type="transmembrane region" description="Helical" evidence="2">
    <location>
        <begin position="94"/>
        <end position="116"/>
    </location>
</feature>
<dbReference type="GO" id="GO:0098943">
    <property type="term" value="P:neurotransmitter receptor transport, postsynaptic endosome to lysosome"/>
    <property type="evidence" value="ECO:0007669"/>
    <property type="project" value="TreeGrafter"/>
</dbReference>
<dbReference type="AlphaFoldDB" id="A0A7I4Z236"/>
<sequence>MASGAIVENENYQTLSAKNARRNFCLAVAHSRCSTTSARNFAISFASRHRMSEKISKVKITCCKRISMLPTVRFWFRRRKQPQYIIEAKCTDDVLFISAAIFGAVVLILQTFPIFMNNWVFLTEPRPINKTNENGEQIESTFHYNVGYFQVCRTYKSNESGIVYNDYEITKAESAYKCYLNPLLSHEDLSDHSVASLAVIMRLGLPALLHITGTFICCFAFVLGVTGHLRKTCFTLLSCINYICGSIILSTAVLMVVCVVDDELAPRMKPNSAGEPSKFSYLYGYPFFSAALSFLPVQVCACLQAFLYFRRFPSAAEKLKFVPGLEAKLRHAQLDKELGIPPTESWRRGSLASYLPLQSLSTLSQRESRRSSRTSFTNPNAFVQRV</sequence>
<feature type="transmembrane region" description="Helical" evidence="2">
    <location>
        <begin position="239"/>
        <end position="260"/>
    </location>
</feature>
<dbReference type="PANTHER" id="PTHR12107:SF6">
    <property type="entry name" value="STARGAZIN (MAMMALIAN CALCIUM CHANNEL) HOMOLOG"/>
    <property type="match status" value="1"/>
</dbReference>
<protein>
    <submittedName>
        <fullName evidence="4">Uncharacterized protein</fullName>
    </submittedName>
</protein>
<evidence type="ECO:0000313" key="3">
    <source>
        <dbReference type="Proteomes" id="UP000025227"/>
    </source>
</evidence>
<feature type="transmembrane region" description="Helical" evidence="2">
    <location>
        <begin position="207"/>
        <end position="227"/>
    </location>
</feature>
<organism evidence="3 4">
    <name type="scientific">Haemonchus contortus</name>
    <name type="common">Barber pole worm</name>
    <dbReference type="NCBI Taxonomy" id="6289"/>
    <lineage>
        <taxon>Eukaryota</taxon>
        <taxon>Metazoa</taxon>
        <taxon>Ecdysozoa</taxon>
        <taxon>Nematoda</taxon>
        <taxon>Chromadorea</taxon>
        <taxon>Rhabditida</taxon>
        <taxon>Rhabditina</taxon>
        <taxon>Rhabditomorpha</taxon>
        <taxon>Strongyloidea</taxon>
        <taxon>Trichostrongylidae</taxon>
        <taxon>Haemonchus</taxon>
    </lineage>
</organism>
<name>A0A7I4Z236_HAECO</name>
<dbReference type="GO" id="GO:0005245">
    <property type="term" value="F:voltage-gated calcium channel activity"/>
    <property type="evidence" value="ECO:0007669"/>
    <property type="project" value="TreeGrafter"/>
</dbReference>
<feature type="region of interest" description="Disordered" evidence="1">
    <location>
        <begin position="366"/>
        <end position="386"/>
    </location>
</feature>
<reference evidence="4" key="1">
    <citation type="submission" date="2020-12" db="UniProtKB">
        <authorList>
            <consortium name="WormBaseParasite"/>
        </authorList>
    </citation>
    <scope>IDENTIFICATION</scope>
    <source>
        <strain evidence="4">MHco3</strain>
    </source>
</reference>